<sequence>MGDDHAMDDIAGHIAKYVILLSDTVDNITGHIKFLDNYVDHSWLRSINGIVIT</sequence>
<protein>
    <submittedName>
        <fullName evidence="1">Uncharacterized protein</fullName>
    </submittedName>
</protein>
<organism evidence="1 2">
    <name type="scientific">Oxalobacter paraformigenes</name>
    <dbReference type="NCBI Taxonomy" id="556268"/>
    <lineage>
        <taxon>Bacteria</taxon>
        <taxon>Pseudomonadati</taxon>
        <taxon>Pseudomonadota</taxon>
        <taxon>Betaproteobacteria</taxon>
        <taxon>Burkholderiales</taxon>
        <taxon>Oxalobacteraceae</taxon>
        <taxon>Oxalobacter</taxon>
    </lineage>
</organism>
<dbReference type="HOGENOM" id="CLU_3064221_0_0_4"/>
<reference evidence="1" key="1">
    <citation type="submission" date="2011-10" db="EMBL/GenBank/DDBJ databases">
        <title>The Genome Sequence of Oxalobacter formigenes HOxBLS.</title>
        <authorList>
            <consortium name="The Broad Institute Genome Sequencing Platform"/>
            <person name="Earl A."/>
            <person name="Ward D."/>
            <person name="Feldgarden M."/>
            <person name="Gevers D."/>
            <person name="Allison M.J."/>
            <person name="Humphrey S."/>
            <person name="Young S.K."/>
            <person name="Zeng Q."/>
            <person name="Gargeya S."/>
            <person name="Fitzgerald M."/>
            <person name="Haas B."/>
            <person name="Abouelleil A."/>
            <person name="Alvarado L."/>
            <person name="Arachchi H.M."/>
            <person name="Berlin A."/>
            <person name="Brown A."/>
            <person name="Chapman S.B."/>
            <person name="Chen Z."/>
            <person name="Dunbar C."/>
            <person name="Freedman E."/>
            <person name="Gearin G."/>
            <person name="Goldberg J."/>
            <person name="Griggs A."/>
            <person name="Gujja S."/>
            <person name="Heiman D."/>
            <person name="Howarth C."/>
            <person name="Larson L."/>
            <person name="Lui A."/>
            <person name="MacDonald P.J.P."/>
            <person name="Montmayeur A."/>
            <person name="Murphy C."/>
            <person name="Neiman D."/>
            <person name="Pearson M."/>
            <person name="Priest M."/>
            <person name="Roberts A."/>
            <person name="Saif S."/>
            <person name="Shea T."/>
            <person name="Shenoy N."/>
            <person name="Sisk P."/>
            <person name="Stolte C."/>
            <person name="Sykes S."/>
            <person name="Wortman J."/>
            <person name="Nusbaum C."/>
            <person name="Birren B."/>
        </authorList>
    </citation>
    <scope>NUCLEOTIDE SEQUENCE [LARGE SCALE GENOMIC DNA]</scope>
    <source>
        <strain evidence="1">HOxBLS</strain>
    </source>
</reference>
<evidence type="ECO:0000313" key="2">
    <source>
        <dbReference type="Proteomes" id="UP000003973"/>
    </source>
</evidence>
<gene>
    <name evidence="1" type="ORF">OFAG_02275</name>
</gene>
<comment type="caution">
    <text evidence="1">The sequence shown here is derived from an EMBL/GenBank/DDBJ whole genome shotgun (WGS) entry which is preliminary data.</text>
</comment>
<dbReference type="Proteomes" id="UP000003973">
    <property type="component" value="Unassembled WGS sequence"/>
</dbReference>
<proteinExistence type="predicted"/>
<accession>T5LSZ9</accession>
<evidence type="ECO:0000313" key="1">
    <source>
        <dbReference type="EMBL" id="EQM95179.1"/>
    </source>
</evidence>
<dbReference type="AlphaFoldDB" id="T5LSZ9"/>
<dbReference type="EMBL" id="ACDP02000023">
    <property type="protein sequence ID" value="EQM95179.1"/>
    <property type="molecule type" value="Genomic_DNA"/>
</dbReference>
<name>T5LSZ9_9BURK</name>
<keyword evidence="2" id="KW-1185">Reference proteome</keyword>